<dbReference type="Pfam" id="PF06835">
    <property type="entry name" value="LptC"/>
    <property type="match status" value="1"/>
</dbReference>
<dbReference type="Gene3D" id="2.60.450.10">
    <property type="entry name" value="Lipopolysaccharide (LPS) transport protein A like domain"/>
    <property type="match status" value="1"/>
</dbReference>
<dbReference type="InterPro" id="IPR010664">
    <property type="entry name" value="LipoPS_assembly_LptC-rel"/>
</dbReference>
<dbReference type="GO" id="GO:0017089">
    <property type="term" value="F:glycolipid transfer activity"/>
    <property type="evidence" value="ECO:0007669"/>
    <property type="project" value="TreeGrafter"/>
</dbReference>
<evidence type="ECO:0000313" key="7">
    <source>
        <dbReference type="EMBL" id="ABD71922.1"/>
    </source>
</evidence>
<dbReference type="KEGG" id="rfr:Rfer_4235"/>
<keyword evidence="8" id="KW-1185">Reference proteome</keyword>
<dbReference type="GO" id="GO:0005886">
    <property type="term" value="C:plasma membrane"/>
    <property type="evidence" value="ECO:0007669"/>
    <property type="project" value="InterPro"/>
</dbReference>
<dbReference type="InterPro" id="IPR026265">
    <property type="entry name" value="LptC"/>
</dbReference>
<keyword evidence="2" id="KW-0997">Cell inner membrane</keyword>
<proteinExistence type="predicted"/>
<dbReference type="HOGENOM" id="CLU_100563_2_1_4"/>
<evidence type="ECO:0000256" key="5">
    <source>
        <dbReference type="ARBA" id="ARBA00023136"/>
    </source>
</evidence>
<dbReference type="PANTHER" id="PTHR37481">
    <property type="entry name" value="LIPOPOLYSACCHARIDE EXPORT SYSTEM PROTEIN LPTC"/>
    <property type="match status" value="1"/>
</dbReference>
<organism evidence="7 8">
    <name type="scientific">Albidiferax ferrireducens (strain ATCC BAA-621 / DSM 15236 / T118)</name>
    <name type="common">Rhodoferax ferrireducens</name>
    <dbReference type="NCBI Taxonomy" id="338969"/>
    <lineage>
        <taxon>Bacteria</taxon>
        <taxon>Pseudomonadati</taxon>
        <taxon>Pseudomonadota</taxon>
        <taxon>Betaproteobacteria</taxon>
        <taxon>Burkholderiales</taxon>
        <taxon>Comamonadaceae</taxon>
        <taxon>Rhodoferax</taxon>
    </lineage>
</organism>
<dbReference type="NCBIfam" id="TIGR04409">
    <property type="entry name" value="LptC_YrbK"/>
    <property type="match status" value="1"/>
</dbReference>
<dbReference type="GO" id="GO:0030288">
    <property type="term" value="C:outer membrane-bounded periplasmic space"/>
    <property type="evidence" value="ECO:0007669"/>
    <property type="project" value="TreeGrafter"/>
</dbReference>
<dbReference type="InterPro" id="IPR052363">
    <property type="entry name" value="LPS_export_LptC"/>
</dbReference>
<dbReference type="OrthoDB" id="5298112at2"/>
<dbReference type="PANTHER" id="PTHR37481:SF1">
    <property type="entry name" value="LIPOPOLYSACCHARIDE EXPORT SYSTEM PROTEIN LPTC"/>
    <property type="match status" value="1"/>
</dbReference>
<dbReference type="Proteomes" id="UP000008332">
    <property type="component" value="Chromosome"/>
</dbReference>
<keyword evidence="3 6" id="KW-0812">Transmembrane</keyword>
<keyword evidence="1" id="KW-1003">Cell membrane</keyword>
<evidence type="ECO:0000256" key="3">
    <source>
        <dbReference type="ARBA" id="ARBA00022692"/>
    </source>
</evidence>
<evidence type="ECO:0000256" key="1">
    <source>
        <dbReference type="ARBA" id="ARBA00022475"/>
    </source>
</evidence>
<protein>
    <recommendedName>
        <fullName evidence="9">LPS export ABC transporter periplasmic protein LptC</fullName>
    </recommendedName>
</protein>
<gene>
    <name evidence="7" type="ordered locus">Rfer_4235</name>
</gene>
<dbReference type="STRING" id="338969.Rfer_4235"/>
<dbReference type="EMBL" id="CP000267">
    <property type="protein sequence ID" value="ABD71922.1"/>
    <property type="molecule type" value="Genomic_DNA"/>
</dbReference>
<feature type="transmembrane region" description="Helical" evidence="6">
    <location>
        <begin position="9"/>
        <end position="28"/>
    </location>
</feature>
<dbReference type="AlphaFoldDB" id="Q21QN1"/>
<name>Q21QN1_ALBFT</name>
<evidence type="ECO:0000256" key="2">
    <source>
        <dbReference type="ARBA" id="ARBA00022519"/>
    </source>
</evidence>
<accession>Q21QN1</accession>
<evidence type="ECO:0000256" key="6">
    <source>
        <dbReference type="SAM" id="Phobius"/>
    </source>
</evidence>
<reference evidence="8" key="1">
    <citation type="submission" date="2006-02" db="EMBL/GenBank/DDBJ databases">
        <title>Complete sequence of chromosome of Rhodoferax ferrireducens DSM 15236.</title>
        <authorList>
            <person name="Copeland A."/>
            <person name="Lucas S."/>
            <person name="Lapidus A."/>
            <person name="Barry K."/>
            <person name="Detter J.C."/>
            <person name="Glavina del Rio T."/>
            <person name="Hammon N."/>
            <person name="Israni S."/>
            <person name="Pitluck S."/>
            <person name="Brettin T."/>
            <person name="Bruce D."/>
            <person name="Han C."/>
            <person name="Tapia R."/>
            <person name="Gilna P."/>
            <person name="Kiss H."/>
            <person name="Schmutz J."/>
            <person name="Larimer F."/>
            <person name="Land M."/>
            <person name="Kyrpides N."/>
            <person name="Ivanova N."/>
            <person name="Richardson P."/>
        </authorList>
    </citation>
    <scope>NUCLEOTIDE SEQUENCE [LARGE SCALE GENOMIC DNA]</scope>
    <source>
        <strain evidence="8">ATCC BAA-621 / DSM 15236 / T118</strain>
    </source>
</reference>
<evidence type="ECO:0000256" key="4">
    <source>
        <dbReference type="ARBA" id="ARBA00022989"/>
    </source>
</evidence>
<evidence type="ECO:0008006" key="9">
    <source>
        <dbReference type="Google" id="ProtNLM"/>
    </source>
</evidence>
<keyword evidence="5 6" id="KW-0472">Membrane</keyword>
<keyword evidence="4 6" id="KW-1133">Transmembrane helix</keyword>
<dbReference type="GO" id="GO:0015221">
    <property type="term" value="F:lipopolysaccharide transmembrane transporter activity"/>
    <property type="evidence" value="ECO:0007669"/>
    <property type="project" value="InterPro"/>
</dbReference>
<sequence length="201" mass="22462">MRVLGDRLSLYLPVILMGVLALGTYWLVRSTPLLISHGLEAQVRHEPDYFMRKFSVKSFDDAGRLKSEVLGTDARHFPDSETLEIDLVSIRSFSEEGGLTTATAKRAVANADASEVQLFGEAHVVRQPMADKAGQVQPRMEFRGEFLHAFMDTERVKSHKPVELTRGNDKFTADAMDFDNLKRVMELKGRVKGTLVPAAAR</sequence>
<evidence type="ECO:0000313" key="8">
    <source>
        <dbReference type="Proteomes" id="UP000008332"/>
    </source>
</evidence>
<dbReference type="eggNOG" id="COG3117">
    <property type="taxonomic scope" value="Bacteria"/>
</dbReference>